<dbReference type="OrthoDB" id="8072711at2"/>
<protein>
    <submittedName>
        <fullName evidence="2">Uncharacterized protein</fullName>
    </submittedName>
</protein>
<dbReference type="Proteomes" id="UP000053675">
    <property type="component" value="Unassembled WGS sequence"/>
</dbReference>
<sequence length="307" mass="33486">MSHFHRAAACSATSHAALGSPSVAPELEPILAGLIDQALEAIRAGSARSDDVFGSYAELNSFVRAVTFHEGILLEQGLERLASLSPDLRVVKLSEPLPIVPAALELLERNDWDALEAIHLRSDVHYKMSYMPDLLILDRVARRAIIIDVKRSLSSYQESKLKTLRRKMMAAALTAGDVLHQQGRQGIAEIDIAIIDGSDEQSAQERGVFALREVGELLRLPYAGRAMLKLRAMFAERVQDEMQQLCQRLVTAPAEPDTSSSDDYLVPDGEDPESEGEEAAEVVVEPMPPIRVGYARGIGAIDPAGRA</sequence>
<dbReference type="PATRIC" id="fig|472175.3.peg.1894"/>
<dbReference type="STRING" id="472175.EL18_01890"/>
<evidence type="ECO:0000313" key="2">
    <source>
        <dbReference type="EMBL" id="KFB10849.1"/>
    </source>
</evidence>
<reference evidence="2 3" key="1">
    <citation type="submission" date="2014-05" db="EMBL/GenBank/DDBJ databases">
        <title>Draft Genome Sequence of Nitratireductor basaltis Strain UMTGB225, A Marine Bacterium Isolated from Green Barrel Tunicate.</title>
        <authorList>
            <person name="Gan H.Y."/>
        </authorList>
    </citation>
    <scope>NUCLEOTIDE SEQUENCE [LARGE SCALE GENOMIC DNA]</scope>
    <source>
        <strain evidence="2 3">UMTGB225</strain>
    </source>
</reference>
<organism evidence="2 3">
    <name type="scientific">Nitratireductor basaltis</name>
    <dbReference type="NCBI Taxonomy" id="472175"/>
    <lineage>
        <taxon>Bacteria</taxon>
        <taxon>Pseudomonadati</taxon>
        <taxon>Pseudomonadota</taxon>
        <taxon>Alphaproteobacteria</taxon>
        <taxon>Hyphomicrobiales</taxon>
        <taxon>Phyllobacteriaceae</taxon>
        <taxon>Nitratireductor</taxon>
    </lineage>
</organism>
<comment type="caution">
    <text evidence="2">The sequence shown here is derived from an EMBL/GenBank/DDBJ whole genome shotgun (WGS) entry which is preliminary data.</text>
</comment>
<feature type="compositionally biased region" description="Acidic residues" evidence="1">
    <location>
        <begin position="268"/>
        <end position="280"/>
    </location>
</feature>
<evidence type="ECO:0000313" key="3">
    <source>
        <dbReference type="Proteomes" id="UP000053675"/>
    </source>
</evidence>
<dbReference type="eggNOG" id="ENOG5033VY5">
    <property type="taxonomic scope" value="Bacteria"/>
</dbReference>
<accession>A0A084UD13</accession>
<keyword evidence="3" id="KW-1185">Reference proteome</keyword>
<dbReference type="EMBL" id="JMQM01000001">
    <property type="protein sequence ID" value="KFB10849.1"/>
    <property type="molecule type" value="Genomic_DNA"/>
</dbReference>
<dbReference type="RefSeq" id="WP_051913952.1">
    <property type="nucleotide sequence ID" value="NZ_JMQM01000001.1"/>
</dbReference>
<dbReference type="AlphaFoldDB" id="A0A084UD13"/>
<feature type="region of interest" description="Disordered" evidence="1">
    <location>
        <begin position="251"/>
        <end position="284"/>
    </location>
</feature>
<gene>
    <name evidence="2" type="ORF">EL18_01890</name>
</gene>
<evidence type="ECO:0000256" key="1">
    <source>
        <dbReference type="SAM" id="MobiDB-lite"/>
    </source>
</evidence>
<proteinExistence type="predicted"/>
<name>A0A084UD13_9HYPH</name>